<protein>
    <submittedName>
        <fullName evidence="15">Cytochrome bo3 quinol oxidase subunit 2</fullName>
        <ecNumber evidence="15">1.10.3.-</ecNumber>
    </submittedName>
</protein>
<evidence type="ECO:0000256" key="2">
    <source>
        <dbReference type="ARBA" id="ARBA00007866"/>
    </source>
</evidence>
<feature type="transmembrane region" description="Helical" evidence="12">
    <location>
        <begin position="64"/>
        <end position="88"/>
    </location>
</feature>
<reference evidence="15 16" key="1">
    <citation type="journal article" date="2007" name="Environ. Microbiol.">
        <title>Whole-genome analysis of the ammonia-oxidizing bacterium, Nitrosomonas eutropha C91: implications for niche adaptation.</title>
        <authorList>
            <person name="Stein L.Y."/>
            <person name="Arp D.J."/>
            <person name="Berube P.M."/>
            <person name="Chain P.S."/>
            <person name="Hauser L."/>
            <person name="Jetten M.S."/>
            <person name="Klotz M.G."/>
            <person name="Larimer F.W."/>
            <person name="Norton J.M."/>
            <person name="Op den Camp H.J.M."/>
            <person name="Shin M."/>
            <person name="Wei X."/>
        </authorList>
    </citation>
    <scope>NUCLEOTIDE SEQUENCE [LARGE SCALE GENOMIC DNA]</scope>
    <source>
        <strain evidence="16">DSM 101675 / C91 / Nm57</strain>
    </source>
</reference>
<dbReference type="Proteomes" id="UP000001966">
    <property type="component" value="Chromosome"/>
</dbReference>
<feature type="transmembrane region" description="Helical" evidence="12">
    <location>
        <begin position="109"/>
        <end position="129"/>
    </location>
</feature>
<comment type="similarity">
    <text evidence="2">Belongs to the cytochrome c oxidase subunit 2 family.</text>
</comment>
<evidence type="ECO:0000256" key="8">
    <source>
        <dbReference type="ARBA" id="ARBA00022982"/>
    </source>
</evidence>
<evidence type="ECO:0000256" key="7">
    <source>
        <dbReference type="ARBA" id="ARBA00022729"/>
    </source>
</evidence>
<dbReference type="GO" id="GO:0042773">
    <property type="term" value="P:ATP synthesis coupled electron transport"/>
    <property type="evidence" value="ECO:0007669"/>
    <property type="project" value="TreeGrafter"/>
</dbReference>
<accession>Q0AI63</accession>
<dbReference type="InterPro" id="IPR036257">
    <property type="entry name" value="Cyt_c_oxidase_su2_TM_sf"/>
</dbReference>
<dbReference type="PROSITE" id="PS50857">
    <property type="entry name" value="COX2_CUA"/>
    <property type="match status" value="1"/>
</dbReference>
<dbReference type="InterPro" id="IPR002429">
    <property type="entry name" value="CcO_II-like_C"/>
</dbReference>
<evidence type="ECO:0000256" key="3">
    <source>
        <dbReference type="ARBA" id="ARBA00022448"/>
    </source>
</evidence>
<dbReference type="InterPro" id="IPR011759">
    <property type="entry name" value="Cyt_c_oxidase_su2_TM_dom"/>
</dbReference>
<dbReference type="GO" id="GO:0005507">
    <property type="term" value="F:copper ion binding"/>
    <property type="evidence" value="ECO:0007669"/>
    <property type="project" value="InterPro"/>
</dbReference>
<proteinExistence type="inferred from homology"/>
<keyword evidence="4" id="KW-1003">Cell membrane</keyword>
<dbReference type="EC" id="1.10.3.-" evidence="15"/>
<dbReference type="GO" id="GO:0005886">
    <property type="term" value="C:plasma membrane"/>
    <property type="evidence" value="ECO:0007669"/>
    <property type="project" value="UniProtKB-SubCell"/>
</dbReference>
<feature type="domain" description="Cytochrome oxidase subunit II transmembrane region profile" evidence="14">
    <location>
        <begin position="41"/>
        <end position="139"/>
    </location>
</feature>
<dbReference type="GO" id="GO:0004129">
    <property type="term" value="F:cytochrome-c oxidase activity"/>
    <property type="evidence" value="ECO:0007669"/>
    <property type="project" value="InterPro"/>
</dbReference>
<dbReference type="InterPro" id="IPR008972">
    <property type="entry name" value="Cupredoxin"/>
</dbReference>
<dbReference type="SUPFAM" id="SSF81464">
    <property type="entry name" value="Cytochrome c oxidase subunit II-like, transmembrane region"/>
    <property type="match status" value="1"/>
</dbReference>
<evidence type="ECO:0000256" key="1">
    <source>
        <dbReference type="ARBA" id="ARBA00004651"/>
    </source>
</evidence>
<dbReference type="PANTHER" id="PTHR22888">
    <property type="entry name" value="CYTOCHROME C OXIDASE, SUBUNIT II"/>
    <property type="match status" value="1"/>
</dbReference>
<dbReference type="SUPFAM" id="SSF49503">
    <property type="entry name" value="Cupredoxins"/>
    <property type="match status" value="1"/>
</dbReference>
<dbReference type="OrthoDB" id="9781261at2"/>
<evidence type="ECO:0000313" key="16">
    <source>
        <dbReference type="Proteomes" id="UP000001966"/>
    </source>
</evidence>
<keyword evidence="7" id="KW-0732">Signal</keyword>
<dbReference type="Pfam" id="PF00116">
    <property type="entry name" value="COX2"/>
    <property type="match status" value="1"/>
</dbReference>
<dbReference type="InterPro" id="IPR034227">
    <property type="entry name" value="CuRO_UO_II"/>
</dbReference>
<keyword evidence="9 12" id="KW-1133">Transmembrane helix</keyword>
<dbReference type="AlphaFoldDB" id="Q0AI63"/>
<dbReference type="KEGG" id="net:Neut_0697"/>
<keyword evidence="5" id="KW-0679">Respiratory chain</keyword>
<dbReference type="STRING" id="335283.Neut_0697"/>
<dbReference type="CDD" id="cd04212">
    <property type="entry name" value="CuRO_UO_II"/>
    <property type="match status" value="1"/>
</dbReference>
<comment type="subcellular location">
    <subcellularLocation>
        <location evidence="1">Cell membrane</location>
        <topology evidence="1">Multi-pass membrane protein</topology>
    </subcellularLocation>
</comment>
<evidence type="ECO:0000256" key="12">
    <source>
        <dbReference type="SAM" id="Phobius"/>
    </source>
</evidence>
<gene>
    <name evidence="15" type="ordered locus">Neut_0697</name>
</gene>
<dbReference type="PROSITE" id="PS50999">
    <property type="entry name" value="COX2_TM"/>
    <property type="match status" value="1"/>
</dbReference>
<dbReference type="Gene3D" id="1.10.287.90">
    <property type="match status" value="1"/>
</dbReference>
<name>Q0AI63_NITEC</name>
<evidence type="ECO:0000256" key="11">
    <source>
        <dbReference type="ARBA" id="ARBA00023136"/>
    </source>
</evidence>
<evidence type="ECO:0000256" key="6">
    <source>
        <dbReference type="ARBA" id="ARBA00022692"/>
    </source>
</evidence>
<keyword evidence="3" id="KW-0813">Transport</keyword>
<dbReference type="HOGENOM" id="CLU_036876_6_1_4"/>
<evidence type="ECO:0000256" key="4">
    <source>
        <dbReference type="ARBA" id="ARBA00022475"/>
    </source>
</evidence>
<sequence length="333" mass="36559">MRTVMPKSTTPVSVLHMHGLGLQQTGTLSVHYVALLLLSGCNSAEHLSFLNPQGPIATAQSEHFWLVVAILFILIALPVFIGTAWIAWHYRYGATKSKYVPRWEIFKPLEYFSWGIPIAIVLFLSVLVWEDTERFDPYHTLASSKPATHVQVIGYDWKWLFVYPEHGIASVGMLAFPAEQPLTMELTSATVMQSFFIPALGSQIYAMGGMVTQLNLQADRPGHFLGENTMYSGDGFHQQKFVAVAMTLTDFDAWVQQVRATGIPFDAAALNAIATQGTKAQLSTALAPAAPTFDGNVYFTGVKANFFTDLVISVMDEKPLPSTALAPAITKGQ</sequence>
<evidence type="ECO:0000259" key="14">
    <source>
        <dbReference type="PROSITE" id="PS50999"/>
    </source>
</evidence>
<organism evidence="15 16">
    <name type="scientific">Nitrosomonas eutropha (strain DSM 101675 / C91 / Nm57)</name>
    <dbReference type="NCBI Taxonomy" id="335283"/>
    <lineage>
        <taxon>Bacteria</taxon>
        <taxon>Pseudomonadati</taxon>
        <taxon>Pseudomonadota</taxon>
        <taxon>Betaproteobacteria</taxon>
        <taxon>Nitrosomonadales</taxon>
        <taxon>Nitrosomonadaceae</taxon>
        <taxon>Nitrosomonas</taxon>
    </lineage>
</organism>
<dbReference type="eggNOG" id="COG1622">
    <property type="taxonomic scope" value="Bacteria"/>
</dbReference>
<dbReference type="EMBL" id="CP000450">
    <property type="protein sequence ID" value="ABI58969.1"/>
    <property type="molecule type" value="Genomic_DNA"/>
</dbReference>
<evidence type="ECO:0000256" key="9">
    <source>
        <dbReference type="ARBA" id="ARBA00022989"/>
    </source>
</evidence>
<dbReference type="PANTHER" id="PTHR22888:SF18">
    <property type="entry name" value="CYTOCHROME BO(3) UBIQUINOL OXIDASE SUBUNIT 2"/>
    <property type="match status" value="1"/>
</dbReference>
<dbReference type="InterPro" id="IPR045187">
    <property type="entry name" value="CcO_II"/>
</dbReference>
<dbReference type="Gene3D" id="2.60.40.420">
    <property type="entry name" value="Cupredoxins - blue copper proteins"/>
    <property type="match status" value="1"/>
</dbReference>
<feature type="domain" description="Cytochrome oxidase subunit II copper A binding" evidence="13">
    <location>
        <begin position="145"/>
        <end position="257"/>
    </location>
</feature>
<evidence type="ECO:0000256" key="5">
    <source>
        <dbReference type="ARBA" id="ARBA00022660"/>
    </source>
</evidence>
<evidence type="ECO:0000259" key="13">
    <source>
        <dbReference type="PROSITE" id="PS50857"/>
    </source>
</evidence>
<evidence type="ECO:0000313" key="15">
    <source>
        <dbReference type="EMBL" id="ABI58969.1"/>
    </source>
</evidence>
<keyword evidence="11 12" id="KW-0472">Membrane</keyword>
<dbReference type="GO" id="GO:0016491">
    <property type="term" value="F:oxidoreductase activity"/>
    <property type="evidence" value="ECO:0007669"/>
    <property type="project" value="UniProtKB-KW"/>
</dbReference>
<evidence type="ECO:0000256" key="10">
    <source>
        <dbReference type="ARBA" id="ARBA00023002"/>
    </source>
</evidence>
<keyword evidence="10 15" id="KW-0560">Oxidoreductase</keyword>
<keyword evidence="8" id="KW-0249">Electron transport</keyword>
<keyword evidence="6 12" id="KW-0812">Transmembrane</keyword>